<comment type="caution">
    <text evidence="1">The sequence shown here is derived from an EMBL/GenBank/DDBJ whole genome shotgun (WGS) entry which is preliminary data.</text>
</comment>
<dbReference type="Proteomes" id="UP001476247">
    <property type="component" value="Unassembled WGS sequence"/>
</dbReference>
<dbReference type="EMBL" id="BAABUJ010000004">
    <property type="protein sequence ID" value="GAA5795434.1"/>
    <property type="molecule type" value="Genomic_DNA"/>
</dbReference>
<keyword evidence="2" id="KW-1185">Reference proteome</keyword>
<organism evidence="1 2">
    <name type="scientific">Helicostylum pulchrum</name>
    <dbReference type="NCBI Taxonomy" id="562976"/>
    <lineage>
        <taxon>Eukaryota</taxon>
        <taxon>Fungi</taxon>
        <taxon>Fungi incertae sedis</taxon>
        <taxon>Mucoromycota</taxon>
        <taxon>Mucoromycotina</taxon>
        <taxon>Mucoromycetes</taxon>
        <taxon>Mucorales</taxon>
        <taxon>Mucorineae</taxon>
        <taxon>Mucoraceae</taxon>
        <taxon>Helicostylum</taxon>
    </lineage>
</organism>
<evidence type="ECO:0000313" key="1">
    <source>
        <dbReference type="EMBL" id="GAA5795434.1"/>
    </source>
</evidence>
<evidence type="ECO:0000313" key="2">
    <source>
        <dbReference type="Proteomes" id="UP001476247"/>
    </source>
</evidence>
<gene>
    <name evidence="1" type="ORF">HPULCUR_000792</name>
</gene>
<protein>
    <submittedName>
        <fullName evidence="1">Uncharacterized protein</fullName>
    </submittedName>
</protein>
<proteinExistence type="predicted"/>
<accession>A0ABP9XKV9</accession>
<name>A0ABP9XKV9_9FUNG</name>
<reference evidence="1 2" key="1">
    <citation type="submission" date="2024-04" db="EMBL/GenBank/DDBJ databases">
        <title>genome sequences of Mucor flavus KT1a and Helicostylum pulchrum KT1b strains isolation_sourced from the surface of a dry-aged beef.</title>
        <authorList>
            <person name="Toyotome T."/>
            <person name="Hosono M."/>
            <person name="Torimaru M."/>
            <person name="Fukuda K."/>
            <person name="Mikami N."/>
        </authorList>
    </citation>
    <scope>NUCLEOTIDE SEQUENCE [LARGE SCALE GENOMIC DNA]</scope>
    <source>
        <strain evidence="1 2">KT1b</strain>
    </source>
</reference>
<sequence>MDSRVLTAKFKPLDGRQKLANDQVKIGKEMKIMLNELLKVGIEDPVVSGILVMDDLIYTFKMHFSGPKIYTMT</sequence>